<keyword evidence="2 4" id="KW-0479">Metal-binding</keyword>
<name>I6YTT3_MELRP</name>
<evidence type="ECO:0000256" key="4">
    <source>
        <dbReference type="PROSITE-ProRule" id="PRU00433"/>
    </source>
</evidence>
<sequence length="137" mass="15703">MTNAQKWLTAFLGIFLALFILGRITQKEETFSLPETYAEKTMQSNQELDAMSLIRQTGCVSCHGQNLEGTKIAPALTNIKDHWTRDGLINYLRNPSSYSGDERFKEYKIKYKNIVMPAYNNMDVKDLGKIADFLLEK</sequence>
<dbReference type="InterPro" id="IPR009056">
    <property type="entry name" value="Cyt_c-like_dom"/>
</dbReference>
<dbReference type="InterPro" id="IPR036909">
    <property type="entry name" value="Cyt_c-like_dom_sf"/>
</dbReference>
<protein>
    <recommendedName>
        <fullName evidence="5">Cytochrome c domain-containing protein</fullName>
    </recommendedName>
</protein>
<evidence type="ECO:0000256" key="3">
    <source>
        <dbReference type="ARBA" id="ARBA00023004"/>
    </source>
</evidence>
<evidence type="ECO:0000259" key="5">
    <source>
        <dbReference type="PROSITE" id="PS51007"/>
    </source>
</evidence>
<dbReference type="SUPFAM" id="SSF46626">
    <property type="entry name" value="Cytochrome c"/>
    <property type="match status" value="1"/>
</dbReference>
<dbReference type="KEGG" id="mro:MROS_0674"/>
<evidence type="ECO:0000313" key="6">
    <source>
        <dbReference type="EMBL" id="AFN73917.1"/>
    </source>
</evidence>
<proteinExistence type="predicted"/>
<gene>
    <name evidence="6" type="ordered locus">MROS_0674</name>
</gene>
<dbReference type="EMBL" id="CP003557">
    <property type="protein sequence ID" value="AFN73917.1"/>
    <property type="molecule type" value="Genomic_DNA"/>
</dbReference>
<feature type="domain" description="Cytochrome c" evidence="5">
    <location>
        <begin position="22"/>
        <end position="137"/>
    </location>
</feature>
<dbReference type="RefSeq" id="WP_014855354.1">
    <property type="nucleotide sequence ID" value="NC_018178.1"/>
</dbReference>
<dbReference type="PROSITE" id="PS51007">
    <property type="entry name" value="CYTC"/>
    <property type="match status" value="1"/>
</dbReference>
<keyword evidence="7" id="KW-1185">Reference proteome</keyword>
<evidence type="ECO:0000256" key="1">
    <source>
        <dbReference type="ARBA" id="ARBA00022617"/>
    </source>
</evidence>
<dbReference type="HOGENOM" id="CLU_1862808_0_0_10"/>
<dbReference type="GO" id="GO:0009055">
    <property type="term" value="F:electron transfer activity"/>
    <property type="evidence" value="ECO:0007669"/>
    <property type="project" value="InterPro"/>
</dbReference>
<dbReference type="STRING" id="1191523.MROS_0674"/>
<accession>I6YTT3</accession>
<dbReference type="Proteomes" id="UP000009011">
    <property type="component" value="Chromosome"/>
</dbReference>
<dbReference type="OrthoDB" id="9794322at2"/>
<reference evidence="6 7" key="1">
    <citation type="journal article" date="2013" name="PLoS ONE">
        <title>Genomic analysis of Melioribacter roseus, facultatively anaerobic organotrophic bacterium representing a novel deep lineage within Bacteriodetes/Chlorobi group.</title>
        <authorList>
            <person name="Kadnikov V.V."/>
            <person name="Mardanov A.V."/>
            <person name="Podosokorskaya O.A."/>
            <person name="Gavrilov S.N."/>
            <person name="Kublanov I.V."/>
            <person name="Beletsky A.V."/>
            <person name="Bonch-Osmolovskaya E.A."/>
            <person name="Ravin N.V."/>
        </authorList>
    </citation>
    <scope>NUCLEOTIDE SEQUENCE [LARGE SCALE GENOMIC DNA]</scope>
    <source>
        <strain evidence="7">JCM 17771 / P3M-2</strain>
    </source>
</reference>
<organism evidence="6 7">
    <name type="scientific">Melioribacter roseus (strain DSM 23840 / JCM 17771 / VKM B-2668 / P3M-2)</name>
    <dbReference type="NCBI Taxonomy" id="1191523"/>
    <lineage>
        <taxon>Bacteria</taxon>
        <taxon>Pseudomonadati</taxon>
        <taxon>Ignavibacteriota</taxon>
        <taxon>Ignavibacteria</taxon>
        <taxon>Ignavibacteriales</taxon>
        <taxon>Melioribacteraceae</taxon>
        <taxon>Melioribacter</taxon>
    </lineage>
</organism>
<dbReference type="eggNOG" id="COG2010">
    <property type="taxonomic scope" value="Bacteria"/>
</dbReference>
<dbReference type="AlphaFoldDB" id="I6YTT3"/>
<keyword evidence="1 4" id="KW-0349">Heme</keyword>
<keyword evidence="3 4" id="KW-0408">Iron</keyword>
<dbReference type="Gene3D" id="1.10.760.10">
    <property type="entry name" value="Cytochrome c-like domain"/>
    <property type="match status" value="1"/>
</dbReference>
<evidence type="ECO:0000256" key="2">
    <source>
        <dbReference type="ARBA" id="ARBA00022723"/>
    </source>
</evidence>
<dbReference type="GO" id="GO:0046872">
    <property type="term" value="F:metal ion binding"/>
    <property type="evidence" value="ECO:0007669"/>
    <property type="project" value="UniProtKB-KW"/>
</dbReference>
<dbReference type="GO" id="GO:0020037">
    <property type="term" value="F:heme binding"/>
    <property type="evidence" value="ECO:0007669"/>
    <property type="project" value="InterPro"/>
</dbReference>
<evidence type="ECO:0000313" key="7">
    <source>
        <dbReference type="Proteomes" id="UP000009011"/>
    </source>
</evidence>
<dbReference type="Pfam" id="PF00034">
    <property type="entry name" value="Cytochrom_C"/>
    <property type="match status" value="1"/>
</dbReference>